<sequence length="83" mass="10165">MSGFFIYICRMRAIKYYLKKFRFWLLKKLFTNDEKYLITQAIETRQDVLRSLIGEKWADNSDMKNDLYELCYINTIFKTNLTK</sequence>
<protein>
    <submittedName>
        <fullName evidence="2">Uncharacterized protein</fullName>
    </submittedName>
</protein>
<dbReference type="EMBL" id="LR798401">
    <property type="protein sequence ID" value="CAB5229268.1"/>
    <property type="molecule type" value="Genomic_DNA"/>
</dbReference>
<accession>A0A6J7XMR3</accession>
<dbReference type="EMBL" id="LR796962">
    <property type="protein sequence ID" value="CAB4178142.1"/>
    <property type="molecule type" value="Genomic_DNA"/>
</dbReference>
<organism evidence="2">
    <name type="scientific">uncultured Caudovirales phage</name>
    <dbReference type="NCBI Taxonomy" id="2100421"/>
    <lineage>
        <taxon>Viruses</taxon>
        <taxon>Duplodnaviria</taxon>
        <taxon>Heunggongvirae</taxon>
        <taxon>Uroviricota</taxon>
        <taxon>Caudoviricetes</taxon>
        <taxon>Peduoviridae</taxon>
        <taxon>Maltschvirus</taxon>
        <taxon>Maltschvirus maltsch</taxon>
    </lineage>
</organism>
<reference evidence="2" key="1">
    <citation type="submission" date="2020-05" db="EMBL/GenBank/DDBJ databases">
        <authorList>
            <person name="Chiriac C."/>
            <person name="Salcher M."/>
            <person name="Ghai R."/>
            <person name="Kavagutti S V."/>
        </authorList>
    </citation>
    <scope>NUCLEOTIDE SEQUENCE</scope>
</reference>
<proteinExistence type="predicted"/>
<name>A0A6J7XMR3_9CAUD</name>
<evidence type="ECO:0000313" key="2">
    <source>
        <dbReference type="EMBL" id="CAB5229268.1"/>
    </source>
</evidence>
<evidence type="ECO:0000313" key="1">
    <source>
        <dbReference type="EMBL" id="CAB4178142.1"/>
    </source>
</evidence>
<gene>
    <name evidence="1" type="ORF">UFOVP1015_42</name>
    <name evidence="2" type="ORF">UFOVP1551_23</name>
</gene>